<evidence type="ECO:0000256" key="2">
    <source>
        <dbReference type="ARBA" id="ARBA00022801"/>
    </source>
</evidence>
<feature type="compositionally biased region" description="Acidic residues" evidence="4">
    <location>
        <begin position="1689"/>
        <end position="1706"/>
    </location>
</feature>
<keyword evidence="1" id="KW-0479">Metal-binding</keyword>
<dbReference type="InterPro" id="IPR001584">
    <property type="entry name" value="Integrase_cat-core"/>
</dbReference>
<feature type="region of interest" description="Disordered" evidence="4">
    <location>
        <begin position="428"/>
        <end position="511"/>
    </location>
</feature>
<feature type="compositionally biased region" description="Low complexity" evidence="4">
    <location>
        <begin position="1308"/>
        <end position="1319"/>
    </location>
</feature>
<feature type="domain" description="Integrase catalytic" evidence="5">
    <location>
        <begin position="2697"/>
        <end position="2873"/>
    </location>
</feature>
<dbReference type="GO" id="GO:0015074">
    <property type="term" value="P:DNA integration"/>
    <property type="evidence" value="ECO:0007669"/>
    <property type="project" value="InterPro"/>
</dbReference>
<feature type="region of interest" description="Disordered" evidence="4">
    <location>
        <begin position="2237"/>
        <end position="2262"/>
    </location>
</feature>
<evidence type="ECO:0000256" key="3">
    <source>
        <dbReference type="SAM" id="Coils"/>
    </source>
</evidence>
<evidence type="ECO:0000256" key="1">
    <source>
        <dbReference type="ARBA" id="ARBA00022723"/>
    </source>
</evidence>
<dbReference type="Pfam" id="PF14223">
    <property type="entry name" value="Retrotran_gag_2"/>
    <property type="match status" value="1"/>
</dbReference>
<name>A0AA38S506_9ASTR</name>
<dbReference type="Pfam" id="PF07727">
    <property type="entry name" value="RVT_2"/>
    <property type="match status" value="2"/>
</dbReference>
<dbReference type="Gene3D" id="3.30.420.10">
    <property type="entry name" value="Ribonuclease H-like superfamily/Ribonuclease H"/>
    <property type="match status" value="2"/>
</dbReference>
<keyword evidence="7" id="KW-1185">Reference proteome</keyword>
<feature type="compositionally biased region" description="Basic residues" evidence="4">
    <location>
        <begin position="1357"/>
        <end position="1368"/>
    </location>
</feature>
<feature type="compositionally biased region" description="Polar residues" evidence="4">
    <location>
        <begin position="1297"/>
        <end position="1306"/>
    </location>
</feature>
<dbReference type="InterPro" id="IPR057670">
    <property type="entry name" value="SH3_retrovirus"/>
</dbReference>
<dbReference type="EMBL" id="JARYMX010000031">
    <property type="protein sequence ID" value="KAJ9536340.1"/>
    <property type="molecule type" value="Genomic_DNA"/>
</dbReference>
<sequence length="3548" mass="397665">MTGSKSVLTNYREERGPAVTFGGNGRGQTRGYGTLTNGVTTFKRVAYVEGLMHNLLSISQLCDKNHKVSFSKKKCKVKNRKKEVILNGVRHADIYIINMNTSTDNFCFVSRASTDMNWLWHKRLSHLNFKTLNQLCINNLVIGLPDFRYTKESLCLACEKGKQTRASFKSKQISSISSPLQLLHMDLFGPVNVQSIGGKKYTLVIVDEYSRYTWVFFLRAKSDAPEEIILFVRKMEKLNNLTVRSIRSDHGTEFKNSTLESFFEQKGISQNFSSVRTPQQNGVAERRNRTLIEAARSMLSEANLATQFWAEAVNTACYTQNRSLIVKRFRRTAYELFRNRKPSIKHLHIFGCVCYILNNKDNLGKFDSKSDDGIFLGYSSISKTYRVFNKRRQTIEETIHVKFDESGPTFPHPNDNTEINQWADSFFQVPEPPIADPSPQDLPDGFEEDPIPPTDITTPPLINATPISQITPPEPDQPTNSEDFSQTTVSEPSPTNLLPDPSSNEASTSGQVYQPPALRWTKDHPIDQVLGNPSSGVKTRRQAGNVCLYVNFISENEPKEIDDALRDPAWVSAMQEELAEFIRNNIGTIIRNKARLVAQGYRQEEGIDYDETFAPVARLEAIRLFLAFAAHMNFKVYQMDIKNAFLNGKLNEEVYVAQPPGFVDPKFPDHVYKLNKALYGLKQAPRAWYDTLSTFLLSKGFVRGKIDSTLFLKKYPKHILLVQIYVDDIIFGSTNPKLCEKFELLMKSEYKMSMMGELTFFLGLQIKQSEKGIFINQGKYVHEMLKKFDLTSCTPMKTPMAPPLSLDKDSKGKPVDVTLYRGMIGSLLYLTASRPDIMYSTCLCARYQAEPKESHLTAVKRIFRYLKGTPNMGLWYSKDSGFDLTAYSDSDFAGCKIDKKSTTGGCHLLGGKLVSWTSKKQNSVSTSTAEAEYVAAGICCAQVLWLRNQLQDYDIQLSKIPIYCDNTSAIAIANNPVLHSKTKHIEVRYHFIRDHVMNGDIELHFVPTEYQLADLFTKPLDVTRFNMLLSELGMMAATQSTSLDAQLSSEATPLQATESLPIVIPQHDVQFKQNNVVALFDTPEDKDYLLPAKEFMLNSPLKTAFTLDPKPNKPMLQQLWSTATVAKEKNAKGVLREVIKFQIKENIISFGFGTLRNVLNFPKKKRFPPVPTADEIVEFLDTIGYRWPVNNTEQFSMIIQQMVYSAIKNREFDYARFIWDDMVKKVRQKNRVVNVAFTRFFSAVLELHLGENYPKVGNSNNYTLGPRFLEQVVHHPEDVPLSDVLVVPEPLQDQDAEPSTSPTAGTFSIISSKPHSSTSMHAMSVANPILTSPAATTTSALQKRPQPSSVTPPPPTKRAKARAQKKKTQAAGKKYYITLPQLFNKPSPLSKHSSTADTSTSAPVTQEPEVVQLEPSENLVGNHPDTLQASGNISKQYITVTSSMKANESSSAHLATLSTGSLGAGSEGHLHQDDPFNDFILTDAEHQLNAAELRRQSAERNLLEARTALQQKEAEHSAQLQSLQQELVAAKAAAAAAEAAAASATAAAIAATPPPTAVTLSIPCLDNIHDKVSQVASSSTNLQASIDDLKATAFPALSTNIINSTNSLTTFQTTVVQRLDAQEAALRAIQEQVQGLSSAVNALTSAPAPPPSFTTADREVLQSLISSSFIQRKVLSDMASLLQRNGGNNEDDDDDDEDDDDVDDDIFVEKVPAASAPIPGLAQPQGENPDASGMSPLPSSPSSSDNQPISTLLKSKPTPETITLDSSPENSPPNNLQMVIYQPPKLPSPEPTPELTYHPEPEPNTQADPETHDVNFGSVTGDIIRLMENSPNEQTRAELAKMTFRITPLNQETISTRPTTRFNQEASSSRTPEIRATPETICLSSDDEFISDDFSTPASSPRSPPSNSPRSEGENYPDSSFAIDRDGRLDAEEYNEAVQAQLEHNKKQKEAFLSAQAARRLASDFVDEDAEISADPILAQKAVLKVFNKNAEIQTGEVNAELDWCRDRLHLRKHGAAISGIHLRRSRGKKGNPGKTWITVKRSGVKDVEHTLDKLDRYNLSEWNEIRSLLPKANKNYRAEVEEVIEGLIARIRRTTEIPDDLLQHSPLLSQQPVRRSAGTSTRRPTPCLPRMVVKPLDLSMLDLSFPPGISLSEGQVIKEPVHGICVSNNSILRFQRFSELHIAPYEHLLTVLFTAQQDKKNPDNKEIIRTVRAILDHRLAFSDTPVPVCVKTEYISEESDNQDQDQETNESVLQSTDPMSNNTNSSISNFCLKGLLEKDKLTGLNYVDWLRNLRIVLRMENKQRAIEEPLPAAPAAGASRAIREEYEKRLTESNEAACLMLATMVPELQKGMESLGAYDMANQLKDMFQRQARQERYDNVKALSECKMAPGSSVSVHVLKMKSYIDQLERLGFPISQELATDFILSSLSSSYEPFVLNYQMNNLEKTIMELHGMLKTAESNMAKSKPAAPVLAIREGGIKKKKVAPVKGKGKGKAIQSNPKPKTKGQGKAQSNIPQSKTPEDAVCFYCKEGLKRSRKVRRGELDLIMGNKQIASVDMIGNYELSFSSGLSVVLIDCCYSAEMARNIISFYALYKDGFDFGFDNGSILVYKNNVLYFKANPCHGIYETSIIVRDNRSSIYNVESTQSKNGLDKSYLWHCRLGHISKKRITKLQSDGILESFDHTSNDECESCLLGKMTKAPFTGTCERGKDLLDIVHTDVCGPFRSATRHGERYFVTFTDDFSRYGYVYLIKHKSETIEVFRTFQNEVENQLTRKIKTLRSDRGGEYLSQEFQDHLRSCGIIAQLTPPRTPQHNGVAERRNRTLLDMVRSMMSRTALPISFWGYALETAARVLNLVPTKKVSKTPSEIWSGEVPSLAYLKVWGCEAYVRREAQDKLEPRSERCYFVGYPTNSFGYLFYKPSENKVFVARRAWFLEKELISKETSGSQIDLEEIQESTNMETDVGTSSQQQVVEPTVVEPQQRVTEESDIEPPPVRRSDRVRHAPERYNLLISDGDDTQVDLDEPTSYQEAMAGPEAAKWKEAMESEMQSMYDNQVWDLVDHIPNLKIVGHKWVFKKKTDMDGKVHTYKARLVAKGYTQTHGVDYDETFSPVAMLKSIRILIAIAAFHDYEIWQMDVKTAFLNGKLSEDVYMTQPEGFVQSEYPNRVCKLQKSIYGLKQASRSRNICFDEKIKEFGFLRSEDEPCVYVRTSGSIVVFLVLYVDDILLMGNDIPTLQSVKTWLGKCFSMKDMGDATYILGIKIYRDRSRRLIGLSQSTYIDKVLKKFNMQDSKKGFIPMQHGLALSKAQCPSSSSELERMSRIPYASAIGSIMYAMICTRPDVSCALSMTSRYQANPGNDHWTAVKNILKYLRRTKEMFLVYGGAEELSVKGYTDASFQTDRDDSCSQSGFVFLLNGGAVSWRSSKQSTVADSTTEAEYIAVNEAAKEAVWMKKFIGDLGVVPSIQDPIEIFCDNEGAVILAKEPRSHKRTRHILRKFHYVRKVVEDRDIIISRVGTDGNLADPFTKPLSQTKHDAHTRSIGIRFASDLA</sequence>
<dbReference type="InterPro" id="IPR012337">
    <property type="entry name" value="RNaseH-like_sf"/>
</dbReference>
<feature type="domain" description="Integrase catalytic" evidence="5">
    <location>
        <begin position="175"/>
        <end position="341"/>
    </location>
</feature>
<dbReference type="SUPFAM" id="SSF56672">
    <property type="entry name" value="DNA/RNA polymerases"/>
    <property type="match status" value="2"/>
</dbReference>
<feature type="compositionally biased region" description="Polar residues" evidence="4">
    <location>
        <begin position="1758"/>
        <end position="1777"/>
    </location>
</feature>
<reference evidence="6" key="1">
    <citation type="submission" date="2023-03" db="EMBL/GenBank/DDBJ databases">
        <title>Chromosome-scale reference genome and RAD-based genetic map of yellow starthistle (Centaurea solstitialis) reveal putative structural variation and QTLs associated with invader traits.</title>
        <authorList>
            <person name="Reatini B."/>
            <person name="Cang F.A."/>
            <person name="Jiang Q."/>
            <person name="Mckibben M.T.W."/>
            <person name="Barker M.S."/>
            <person name="Rieseberg L.H."/>
            <person name="Dlugosch K.M."/>
        </authorList>
    </citation>
    <scope>NUCLEOTIDE SEQUENCE</scope>
    <source>
        <strain evidence="6">CAN-66</strain>
        <tissue evidence="6">Leaf</tissue>
    </source>
</reference>
<dbReference type="CDD" id="cd09272">
    <property type="entry name" value="RNase_HI_RT_Ty1"/>
    <property type="match status" value="2"/>
</dbReference>
<feature type="region of interest" description="Disordered" evidence="4">
    <location>
        <begin position="1386"/>
        <end position="1410"/>
    </location>
</feature>
<dbReference type="PANTHER" id="PTHR42648">
    <property type="entry name" value="TRANSPOSASE, PUTATIVE-RELATED"/>
    <property type="match status" value="1"/>
</dbReference>
<dbReference type="Proteomes" id="UP001172457">
    <property type="component" value="Unassembled WGS sequence"/>
</dbReference>
<dbReference type="SUPFAM" id="SSF53098">
    <property type="entry name" value="Ribonuclease H-like"/>
    <property type="match status" value="2"/>
</dbReference>
<protein>
    <recommendedName>
        <fullName evidence="5">Integrase catalytic domain-containing protein</fullName>
    </recommendedName>
</protein>
<dbReference type="Pfam" id="PF13976">
    <property type="entry name" value="gag_pre-integrs"/>
    <property type="match status" value="2"/>
</dbReference>
<feature type="region of interest" description="Disordered" evidence="4">
    <location>
        <begin position="2959"/>
        <end position="2996"/>
    </location>
</feature>
<feature type="region of interest" description="Disordered" evidence="4">
    <location>
        <begin position="1852"/>
        <end position="1922"/>
    </location>
</feature>
<feature type="compositionally biased region" description="Polar residues" evidence="4">
    <location>
        <begin position="1852"/>
        <end position="1871"/>
    </location>
</feature>
<dbReference type="InterPro" id="IPR039537">
    <property type="entry name" value="Retrotran_Ty1/copia-like"/>
</dbReference>
<feature type="compositionally biased region" description="Low complexity" evidence="4">
    <location>
        <begin position="1732"/>
        <end position="1750"/>
    </location>
</feature>
<dbReference type="GO" id="GO:0003676">
    <property type="term" value="F:nucleic acid binding"/>
    <property type="evidence" value="ECO:0007669"/>
    <property type="project" value="InterPro"/>
</dbReference>
<evidence type="ECO:0000259" key="5">
    <source>
        <dbReference type="PROSITE" id="PS50994"/>
    </source>
</evidence>
<dbReference type="InterPro" id="IPR036397">
    <property type="entry name" value="RNaseH_sf"/>
</dbReference>
<evidence type="ECO:0000313" key="6">
    <source>
        <dbReference type="EMBL" id="KAJ9536340.1"/>
    </source>
</evidence>
<feature type="region of interest" description="Disordered" evidence="4">
    <location>
        <begin position="2484"/>
        <end position="2518"/>
    </location>
</feature>
<evidence type="ECO:0000256" key="4">
    <source>
        <dbReference type="SAM" id="MobiDB-lite"/>
    </source>
</evidence>
<evidence type="ECO:0000313" key="7">
    <source>
        <dbReference type="Proteomes" id="UP001172457"/>
    </source>
</evidence>
<feature type="compositionally biased region" description="Basic residues" evidence="4">
    <location>
        <begin position="2484"/>
        <end position="2494"/>
    </location>
</feature>
<feature type="compositionally biased region" description="Polar residues" evidence="4">
    <location>
        <begin position="2250"/>
        <end position="2262"/>
    </location>
</feature>
<feature type="region of interest" description="Disordered" evidence="4">
    <location>
        <begin position="1292"/>
        <end position="1320"/>
    </location>
</feature>
<feature type="compositionally biased region" description="Polar residues" evidence="4">
    <location>
        <begin position="1390"/>
        <end position="1404"/>
    </location>
</feature>
<organism evidence="6 7">
    <name type="scientific">Centaurea solstitialis</name>
    <name type="common">yellow star-thistle</name>
    <dbReference type="NCBI Taxonomy" id="347529"/>
    <lineage>
        <taxon>Eukaryota</taxon>
        <taxon>Viridiplantae</taxon>
        <taxon>Streptophyta</taxon>
        <taxon>Embryophyta</taxon>
        <taxon>Tracheophyta</taxon>
        <taxon>Spermatophyta</taxon>
        <taxon>Magnoliopsida</taxon>
        <taxon>eudicotyledons</taxon>
        <taxon>Gunneridae</taxon>
        <taxon>Pentapetalae</taxon>
        <taxon>asterids</taxon>
        <taxon>campanulids</taxon>
        <taxon>Asterales</taxon>
        <taxon>Asteraceae</taxon>
        <taxon>Carduoideae</taxon>
        <taxon>Cardueae</taxon>
        <taxon>Centaureinae</taxon>
        <taxon>Centaurea</taxon>
    </lineage>
</organism>
<feature type="region of interest" description="Disordered" evidence="4">
    <location>
        <begin position="1683"/>
        <end position="1813"/>
    </location>
</feature>
<comment type="caution">
    <text evidence="6">The sequence shown here is derived from an EMBL/GenBank/DDBJ whole genome shotgun (WGS) entry which is preliminary data.</text>
</comment>
<dbReference type="Pfam" id="PF00665">
    <property type="entry name" value="rve"/>
    <property type="match status" value="2"/>
</dbReference>
<feature type="compositionally biased region" description="Polar residues" evidence="4">
    <location>
        <begin position="465"/>
        <end position="511"/>
    </location>
</feature>
<feature type="compositionally biased region" description="Low complexity" evidence="4">
    <location>
        <begin position="2965"/>
        <end position="2981"/>
    </location>
</feature>
<proteinExistence type="predicted"/>
<dbReference type="PANTHER" id="PTHR42648:SF32">
    <property type="entry name" value="RIBONUCLEASE H-LIKE DOMAIN, GAG-PRE-INTEGRASE DOMAIN PROTEIN-RELATED"/>
    <property type="match status" value="1"/>
</dbReference>
<feature type="compositionally biased region" description="Acidic residues" evidence="4">
    <location>
        <begin position="2237"/>
        <end position="2249"/>
    </location>
</feature>
<dbReference type="Pfam" id="PF25597">
    <property type="entry name" value="SH3_retrovirus"/>
    <property type="match status" value="2"/>
</dbReference>
<feature type="coiled-coil region" evidence="3">
    <location>
        <begin position="1481"/>
        <end position="1540"/>
    </location>
</feature>
<accession>A0AA38S506</accession>
<feature type="compositionally biased region" description="Low complexity" evidence="4">
    <location>
        <begin position="1892"/>
        <end position="1901"/>
    </location>
</feature>
<dbReference type="PROSITE" id="PS50994">
    <property type="entry name" value="INTEGRASE"/>
    <property type="match status" value="2"/>
</dbReference>
<keyword evidence="2" id="KW-0378">Hydrolase</keyword>
<feature type="region of interest" description="Disordered" evidence="4">
    <location>
        <begin position="1336"/>
        <end position="1371"/>
    </location>
</feature>
<dbReference type="GO" id="GO:0046872">
    <property type="term" value="F:metal ion binding"/>
    <property type="evidence" value="ECO:0007669"/>
    <property type="project" value="UniProtKB-KW"/>
</dbReference>
<dbReference type="InterPro" id="IPR043502">
    <property type="entry name" value="DNA/RNA_pol_sf"/>
</dbReference>
<feature type="compositionally biased region" description="Low complexity" evidence="4">
    <location>
        <begin position="1336"/>
        <end position="1349"/>
    </location>
</feature>
<dbReference type="InterPro" id="IPR025724">
    <property type="entry name" value="GAG-pre-integrase_dom"/>
</dbReference>
<dbReference type="InterPro" id="IPR013103">
    <property type="entry name" value="RVT_2"/>
</dbReference>
<gene>
    <name evidence="6" type="ORF">OSB04_un000476</name>
</gene>
<keyword evidence="3" id="KW-0175">Coiled coil</keyword>
<dbReference type="GO" id="GO:0016787">
    <property type="term" value="F:hydrolase activity"/>
    <property type="evidence" value="ECO:0007669"/>
    <property type="project" value="UniProtKB-KW"/>
</dbReference>